<keyword evidence="5 6" id="KW-0472">Membrane</keyword>
<dbReference type="Proteomes" id="UP000587760">
    <property type="component" value="Unassembled WGS sequence"/>
</dbReference>
<evidence type="ECO:0000313" key="8">
    <source>
        <dbReference type="EMBL" id="MBB6480769.1"/>
    </source>
</evidence>
<dbReference type="Pfam" id="PF00892">
    <property type="entry name" value="EamA"/>
    <property type="match status" value="2"/>
</dbReference>
<evidence type="ECO:0000259" key="7">
    <source>
        <dbReference type="Pfam" id="PF00892"/>
    </source>
</evidence>
<dbReference type="PANTHER" id="PTHR32322">
    <property type="entry name" value="INNER MEMBRANE TRANSPORTER"/>
    <property type="match status" value="1"/>
</dbReference>
<keyword evidence="9" id="KW-1185">Reference proteome</keyword>
<feature type="transmembrane region" description="Helical" evidence="6">
    <location>
        <begin position="73"/>
        <end position="94"/>
    </location>
</feature>
<protein>
    <submittedName>
        <fullName evidence="8">Drug/metabolite transporter (DMT)-like permease</fullName>
    </submittedName>
</protein>
<feature type="domain" description="EamA" evidence="7">
    <location>
        <begin position="17"/>
        <end position="148"/>
    </location>
</feature>
<dbReference type="InterPro" id="IPR000620">
    <property type="entry name" value="EamA_dom"/>
</dbReference>
<feature type="transmembrane region" description="Helical" evidence="6">
    <location>
        <begin position="46"/>
        <end position="66"/>
    </location>
</feature>
<feature type="transmembrane region" description="Helical" evidence="6">
    <location>
        <begin position="289"/>
        <end position="307"/>
    </location>
</feature>
<evidence type="ECO:0000256" key="1">
    <source>
        <dbReference type="ARBA" id="ARBA00004651"/>
    </source>
</evidence>
<dbReference type="AlphaFoldDB" id="A0A841RD39"/>
<organism evidence="8 9">
    <name type="scientific">Spirochaeta isovalerica</name>
    <dbReference type="NCBI Taxonomy" id="150"/>
    <lineage>
        <taxon>Bacteria</taxon>
        <taxon>Pseudomonadati</taxon>
        <taxon>Spirochaetota</taxon>
        <taxon>Spirochaetia</taxon>
        <taxon>Spirochaetales</taxon>
        <taxon>Spirochaetaceae</taxon>
        <taxon>Spirochaeta</taxon>
    </lineage>
</organism>
<evidence type="ECO:0000256" key="6">
    <source>
        <dbReference type="SAM" id="Phobius"/>
    </source>
</evidence>
<feature type="transmembrane region" description="Helical" evidence="6">
    <location>
        <begin position="135"/>
        <end position="152"/>
    </location>
</feature>
<keyword evidence="3 6" id="KW-0812">Transmembrane</keyword>
<dbReference type="InterPro" id="IPR037185">
    <property type="entry name" value="EmrE-like"/>
</dbReference>
<dbReference type="GO" id="GO:0005886">
    <property type="term" value="C:plasma membrane"/>
    <property type="evidence" value="ECO:0007669"/>
    <property type="project" value="UniProtKB-SubCell"/>
</dbReference>
<feature type="transmembrane region" description="Helical" evidence="6">
    <location>
        <begin position="230"/>
        <end position="252"/>
    </location>
</feature>
<feature type="transmembrane region" description="Helical" evidence="6">
    <location>
        <begin position="194"/>
        <end position="218"/>
    </location>
</feature>
<sequence>MSSPFRSFIDRIPTAPLAVAACLLWATAFAGVKTGLQYTDPLSFAGMRFFLAGLILLPLCGSPARILVEIKKFWPMILTVSFLQTVLLYSFFFISMDMVEASTGAIVNGISPLVGALLAHYFLSGEGNRLTFRRILSFLIAVSGIVFIGAGKGDLSTIGGRREILGIVLMLSGSISSAFSSIYIARKRSPINPVLLNSLQISTGGLILFFASLVSGTFRSDIFLDPEPEFFTALIYLAFLSATAFSIWFYLLKDRGVPVPTLSIWKFIIPVAGAVFSWIIIPGESPDPLSLTGMFAIGLSVILFFSGRKRISA</sequence>
<dbReference type="InterPro" id="IPR050638">
    <property type="entry name" value="AA-Vitamin_Transporters"/>
</dbReference>
<feature type="domain" description="EamA" evidence="7">
    <location>
        <begin position="165"/>
        <end position="305"/>
    </location>
</feature>
<gene>
    <name evidence="8" type="ORF">HNR50_002442</name>
</gene>
<name>A0A841RD39_9SPIO</name>
<reference evidence="8 9" key="1">
    <citation type="submission" date="2020-08" db="EMBL/GenBank/DDBJ databases">
        <title>Genomic Encyclopedia of Type Strains, Phase IV (KMG-IV): sequencing the most valuable type-strain genomes for metagenomic binning, comparative biology and taxonomic classification.</title>
        <authorList>
            <person name="Goeker M."/>
        </authorList>
    </citation>
    <scope>NUCLEOTIDE SEQUENCE [LARGE SCALE GENOMIC DNA]</scope>
    <source>
        <strain evidence="8 9">DSM 2461</strain>
    </source>
</reference>
<proteinExistence type="predicted"/>
<comment type="caution">
    <text evidence="8">The sequence shown here is derived from an EMBL/GenBank/DDBJ whole genome shotgun (WGS) entry which is preliminary data.</text>
</comment>
<dbReference type="RefSeq" id="WP_184747030.1">
    <property type="nucleotide sequence ID" value="NZ_JACHGJ010000004.1"/>
</dbReference>
<feature type="transmembrane region" description="Helical" evidence="6">
    <location>
        <begin position="264"/>
        <end position="283"/>
    </location>
</feature>
<accession>A0A841RD39</accession>
<evidence type="ECO:0000256" key="2">
    <source>
        <dbReference type="ARBA" id="ARBA00022475"/>
    </source>
</evidence>
<evidence type="ECO:0000256" key="5">
    <source>
        <dbReference type="ARBA" id="ARBA00023136"/>
    </source>
</evidence>
<evidence type="ECO:0000256" key="4">
    <source>
        <dbReference type="ARBA" id="ARBA00022989"/>
    </source>
</evidence>
<dbReference type="SUPFAM" id="SSF103481">
    <property type="entry name" value="Multidrug resistance efflux transporter EmrE"/>
    <property type="match status" value="2"/>
</dbReference>
<dbReference type="PROSITE" id="PS51257">
    <property type="entry name" value="PROKAR_LIPOPROTEIN"/>
    <property type="match status" value="1"/>
</dbReference>
<comment type="subcellular location">
    <subcellularLocation>
        <location evidence="1">Cell membrane</location>
        <topology evidence="1">Multi-pass membrane protein</topology>
    </subcellularLocation>
</comment>
<feature type="transmembrane region" description="Helical" evidence="6">
    <location>
        <begin position="164"/>
        <end position="185"/>
    </location>
</feature>
<evidence type="ECO:0000256" key="3">
    <source>
        <dbReference type="ARBA" id="ARBA00022692"/>
    </source>
</evidence>
<keyword evidence="4 6" id="KW-1133">Transmembrane helix</keyword>
<dbReference type="EMBL" id="JACHGJ010000004">
    <property type="protein sequence ID" value="MBB6480769.1"/>
    <property type="molecule type" value="Genomic_DNA"/>
</dbReference>
<feature type="transmembrane region" description="Helical" evidence="6">
    <location>
        <begin position="106"/>
        <end position="123"/>
    </location>
</feature>
<evidence type="ECO:0000313" key="9">
    <source>
        <dbReference type="Proteomes" id="UP000587760"/>
    </source>
</evidence>
<dbReference type="PANTHER" id="PTHR32322:SF18">
    <property type="entry name" value="S-ADENOSYLMETHIONINE_S-ADENOSYLHOMOCYSTEINE TRANSPORTER"/>
    <property type="match status" value="1"/>
</dbReference>
<keyword evidence="2" id="KW-1003">Cell membrane</keyword>